<evidence type="ECO:0000256" key="6">
    <source>
        <dbReference type="ARBA" id="ARBA00039131"/>
    </source>
</evidence>
<dbReference type="VEuPathDB" id="FungiDB:MELLADRAFT_102236"/>
<keyword evidence="3" id="KW-0677">Repeat</keyword>
<evidence type="ECO:0000313" key="9">
    <source>
        <dbReference type="Proteomes" id="UP000001072"/>
    </source>
</evidence>
<evidence type="ECO:0000256" key="1">
    <source>
        <dbReference type="ARBA" id="ARBA00005156"/>
    </source>
</evidence>
<dbReference type="RefSeq" id="XP_007404977.1">
    <property type="nucleotide sequence ID" value="XM_007404915.1"/>
</dbReference>
<name>F4R7M6_MELLP</name>
<keyword evidence="9" id="KW-1185">Reference proteome</keyword>
<comment type="pathway">
    <text evidence="1">Protein modification; peptidyl-diphthamide biosynthesis.</text>
</comment>
<dbReference type="GO" id="GO:0005737">
    <property type="term" value="C:cytoplasm"/>
    <property type="evidence" value="ECO:0007669"/>
    <property type="project" value="TreeGrafter"/>
</dbReference>
<keyword evidence="2" id="KW-0853">WD repeat</keyword>
<proteinExistence type="inferred from homology"/>
<protein>
    <recommendedName>
        <fullName evidence="6">methylated diphthine methylhydrolase</fullName>
        <ecNumber evidence="6">3.1.1.97</ecNumber>
    </recommendedName>
</protein>
<dbReference type="GeneID" id="18921608"/>
<dbReference type="InParanoid" id="F4R7M6"/>
<evidence type="ECO:0000256" key="2">
    <source>
        <dbReference type="ARBA" id="ARBA00022574"/>
    </source>
</evidence>
<dbReference type="InterPro" id="IPR036322">
    <property type="entry name" value="WD40_repeat_dom_sf"/>
</dbReference>
<dbReference type="InterPro" id="IPR001680">
    <property type="entry name" value="WD40_rpt"/>
</dbReference>
<comment type="catalytic activity">
    <reaction evidence="7">
        <text>diphthine methyl ester-[translation elongation factor 2] + H2O = diphthine-[translation elongation factor 2] + methanol + H(+)</text>
        <dbReference type="Rhea" id="RHEA:42656"/>
        <dbReference type="Rhea" id="RHEA-COMP:10172"/>
        <dbReference type="Rhea" id="RHEA-COMP:10173"/>
        <dbReference type="ChEBI" id="CHEBI:15377"/>
        <dbReference type="ChEBI" id="CHEBI:15378"/>
        <dbReference type="ChEBI" id="CHEBI:17790"/>
        <dbReference type="ChEBI" id="CHEBI:79005"/>
        <dbReference type="ChEBI" id="CHEBI:82696"/>
        <dbReference type="EC" id="3.1.1.97"/>
    </reaction>
</comment>
<dbReference type="InterPro" id="IPR052415">
    <property type="entry name" value="Diphthine_MTase"/>
</dbReference>
<evidence type="ECO:0000256" key="3">
    <source>
        <dbReference type="ARBA" id="ARBA00022737"/>
    </source>
</evidence>
<dbReference type="STRING" id="747676.F4R7M6"/>
<evidence type="ECO:0000313" key="8">
    <source>
        <dbReference type="EMBL" id="EGG11342.1"/>
    </source>
</evidence>
<dbReference type="EMBL" id="GL883092">
    <property type="protein sequence ID" value="EGG11342.1"/>
    <property type="molecule type" value="Genomic_DNA"/>
</dbReference>
<evidence type="ECO:0000256" key="4">
    <source>
        <dbReference type="ARBA" id="ARBA00022801"/>
    </source>
</evidence>
<dbReference type="InterPro" id="IPR015943">
    <property type="entry name" value="WD40/YVTN_repeat-like_dom_sf"/>
</dbReference>
<accession>F4R7M6</accession>
<dbReference type="Gene3D" id="2.130.10.10">
    <property type="entry name" value="YVTN repeat-like/Quinoprotein amine dehydrogenase"/>
    <property type="match status" value="1"/>
</dbReference>
<keyword evidence="4" id="KW-0378">Hydrolase</keyword>
<dbReference type="AlphaFoldDB" id="F4R7M6"/>
<dbReference type="eggNOG" id="KOG0280">
    <property type="taxonomic scope" value="Eukaryota"/>
</dbReference>
<evidence type="ECO:0000256" key="5">
    <source>
        <dbReference type="ARBA" id="ARBA00038092"/>
    </source>
</evidence>
<dbReference type="EC" id="3.1.1.97" evidence="6"/>
<sequence>MELIAMFCTRATRSIGTRSFVTVSDVDQCFFRLRARALLTFDSLASFEDKMEAEGPTEKCRSSQDDIPKSAPSLFSTDTHYTACSLEFCPSKPNFLVCGLYQTVQLNGSQSAEDLESPKTERLGRCLLFEQKNYTSSVSEMDGDAQPPKLECKQIQQIDGPAILDQRWTQDSDEPILITADAQGFLNSFVLANDSFMARSKKAGNKDPDHTQLRPIEKYSCASKDTLCLALDISDKVQRASDQQVVTSLSNGEIVLMDLSSSNHRLEETSRWHAHDFEPWTCGFDYWQPSTILTGGDDCKLKIWDTRSGTSQPIFTYKQFEGGVTAVRSHHLREHIYAVGSYDAHLRIFDKRYISKPICDYDVGGGIWRLKWHPTQANHLLVAAMHNGFAVMDIPESDEQAVRVHTQFTEHASLAYGADWGEELKLGTQGTSTIVGSCSFYDHLMHIWAFES</sequence>
<dbReference type="KEGG" id="mlr:MELLADRAFT_102236"/>
<dbReference type="GO" id="GO:0017183">
    <property type="term" value="P:protein histidyl modification to diphthamide"/>
    <property type="evidence" value="ECO:0007669"/>
    <property type="project" value="TreeGrafter"/>
</dbReference>
<evidence type="ECO:0000256" key="7">
    <source>
        <dbReference type="ARBA" id="ARBA00047551"/>
    </source>
</evidence>
<organism evidence="9">
    <name type="scientific">Melampsora larici-populina (strain 98AG31 / pathotype 3-4-7)</name>
    <name type="common">Poplar leaf rust fungus</name>
    <dbReference type="NCBI Taxonomy" id="747676"/>
    <lineage>
        <taxon>Eukaryota</taxon>
        <taxon>Fungi</taxon>
        <taxon>Dikarya</taxon>
        <taxon>Basidiomycota</taxon>
        <taxon>Pucciniomycotina</taxon>
        <taxon>Pucciniomycetes</taxon>
        <taxon>Pucciniales</taxon>
        <taxon>Melampsoraceae</taxon>
        <taxon>Melampsora</taxon>
    </lineage>
</organism>
<dbReference type="PANTHER" id="PTHR46042:SF1">
    <property type="entry name" value="DIPHTHINE METHYLTRANSFERASE"/>
    <property type="match status" value="1"/>
</dbReference>
<comment type="similarity">
    <text evidence="5">Belongs to the DPH7 family.</text>
</comment>
<dbReference type="Pfam" id="PF00400">
    <property type="entry name" value="WD40"/>
    <property type="match status" value="1"/>
</dbReference>
<dbReference type="SMART" id="SM00320">
    <property type="entry name" value="WD40"/>
    <property type="match status" value="3"/>
</dbReference>
<dbReference type="Proteomes" id="UP000001072">
    <property type="component" value="Unassembled WGS sequence"/>
</dbReference>
<dbReference type="OrthoDB" id="1930760at2759"/>
<dbReference type="FunCoup" id="F4R7M6">
    <property type="interactions" value="878"/>
</dbReference>
<dbReference type="SUPFAM" id="SSF50978">
    <property type="entry name" value="WD40 repeat-like"/>
    <property type="match status" value="1"/>
</dbReference>
<dbReference type="HOGENOM" id="CLU_036100_2_1_1"/>
<dbReference type="PANTHER" id="PTHR46042">
    <property type="entry name" value="DIPHTHINE METHYLTRANSFERASE"/>
    <property type="match status" value="1"/>
</dbReference>
<gene>
    <name evidence="8" type="ORF">MELLADRAFT_102236</name>
</gene>
<dbReference type="GO" id="GO:0061685">
    <property type="term" value="F:diphthine methylesterase activity"/>
    <property type="evidence" value="ECO:0007669"/>
    <property type="project" value="UniProtKB-EC"/>
</dbReference>
<reference evidence="9" key="1">
    <citation type="journal article" date="2011" name="Proc. Natl. Acad. Sci. U.S.A.">
        <title>Obligate biotrophy features unraveled by the genomic analysis of rust fungi.</title>
        <authorList>
            <person name="Duplessis S."/>
            <person name="Cuomo C.A."/>
            <person name="Lin Y.-C."/>
            <person name="Aerts A."/>
            <person name="Tisserant E."/>
            <person name="Veneault-Fourrey C."/>
            <person name="Joly D.L."/>
            <person name="Hacquard S."/>
            <person name="Amselem J."/>
            <person name="Cantarel B.L."/>
            <person name="Chiu R."/>
            <person name="Coutinho P.M."/>
            <person name="Feau N."/>
            <person name="Field M."/>
            <person name="Frey P."/>
            <person name="Gelhaye E."/>
            <person name="Goldberg J."/>
            <person name="Grabherr M.G."/>
            <person name="Kodira C.D."/>
            <person name="Kohler A."/>
            <person name="Kuees U."/>
            <person name="Lindquist E.A."/>
            <person name="Lucas S.M."/>
            <person name="Mago R."/>
            <person name="Mauceli E."/>
            <person name="Morin E."/>
            <person name="Murat C."/>
            <person name="Pangilinan J.L."/>
            <person name="Park R."/>
            <person name="Pearson M."/>
            <person name="Quesneville H."/>
            <person name="Rouhier N."/>
            <person name="Sakthikumar S."/>
            <person name="Salamov A.A."/>
            <person name="Schmutz J."/>
            <person name="Selles B."/>
            <person name="Shapiro H."/>
            <person name="Tanguay P."/>
            <person name="Tuskan G.A."/>
            <person name="Henrissat B."/>
            <person name="Van de Peer Y."/>
            <person name="Rouze P."/>
            <person name="Ellis J.G."/>
            <person name="Dodds P.N."/>
            <person name="Schein J.E."/>
            <person name="Zhong S."/>
            <person name="Hamelin R.C."/>
            <person name="Grigoriev I.V."/>
            <person name="Szabo L.J."/>
            <person name="Martin F."/>
        </authorList>
    </citation>
    <scope>NUCLEOTIDE SEQUENCE [LARGE SCALE GENOMIC DNA]</scope>
    <source>
        <strain evidence="9">98AG31 / pathotype 3-4-7</strain>
    </source>
</reference>